<organism evidence="2 3">
    <name type="scientific">Sciurus vulgaris</name>
    <name type="common">Eurasian red squirrel</name>
    <dbReference type="NCBI Taxonomy" id="55149"/>
    <lineage>
        <taxon>Eukaryota</taxon>
        <taxon>Metazoa</taxon>
        <taxon>Chordata</taxon>
        <taxon>Craniata</taxon>
        <taxon>Vertebrata</taxon>
        <taxon>Euteleostomi</taxon>
        <taxon>Mammalia</taxon>
        <taxon>Eutheria</taxon>
        <taxon>Euarchontoglires</taxon>
        <taxon>Glires</taxon>
        <taxon>Rodentia</taxon>
        <taxon>Sciuromorpha</taxon>
        <taxon>Sciuridae</taxon>
        <taxon>Sciurinae</taxon>
        <taxon>Sciurini</taxon>
        <taxon>Sciurus</taxon>
    </lineage>
</organism>
<reference evidence="2" key="1">
    <citation type="submission" date="2025-08" db="UniProtKB">
        <authorList>
            <consortium name="Ensembl"/>
        </authorList>
    </citation>
    <scope>IDENTIFICATION</scope>
</reference>
<sequence>IGRVTGFWTGHCGLGMACAGRIGVGLGAVVFSVLLALNAKFHLCHDCYSASYRHGPLPRTGMGTSWRWVKMRTMMVSLRTIIFSLGLMSWKPEGSRDHFSL</sequence>
<protein>
    <submittedName>
        <fullName evidence="2">Uncharacterized protein</fullName>
    </submittedName>
</protein>
<evidence type="ECO:0000256" key="1">
    <source>
        <dbReference type="SAM" id="Phobius"/>
    </source>
</evidence>
<evidence type="ECO:0000313" key="2">
    <source>
        <dbReference type="Ensembl" id="ENSSVLP00005029450.1"/>
    </source>
</evidence>
<keyword evidence="3" id="KW-1185">Reference proteome</keyword>
<dbReference type="Ensembl" id="ENSSVLT00005032710.1">
    <property type="protein sequence ID" value="ENSSVLP00005029450.1"/>
    <property type="gene ID" value="ENSSVLG00005023265.1"/>
</dbReference>
<accession>A0A8D2JRX0</accession>
<dbReference type="Proteomes" id="UP000694564">
    <property type="component" value="Chromosome X"/>
</dbReference>
<reference evidence="2" key="2">
    <citation type="submission" date="2025-09" db="UniProtKB">
        <authorList>
            <consortium name="Ensembl"/>
        </authorList>
    </citation>
    <scope>IDENTIFICATION</scope>
</reference>
<feature type="transmembrane region" description="Helical" evidence="1">
    <location>
        <begin position="14"/>
        <end position="37"/>
    </location>
</feature>
<proteinExistence type="predicted"/>
<keyword evidence="1" id="KW-0812">Transmembrane</keyword>
<evidence type="ECO:0000313" key="3">
    <source>
        <dbReference type="Proteomes" id="UP000694564"/>
    </source>
</evidence>
<keyword evidence="1" id="KW-0472">Membrane</keyword>
<keyword evidence="1" id="KW-1133">Transmembrane helix</keyword>
<name>A0A8D2JRX0_SCIVU</name>
<dbReference type="AlphaFoldDB" id="A0A8D2JRX0"/>